<dbReference type="AlphaFoldDB" id="A0A2S2KSM3"/>
<evidence type="ECO:0000313" key="10">
    <source>
        <dbReference type="EMBL" id="GBH34624.1"/>
    </source>
</evidence>
<keyword evidence="3 7" id="KW-0812">Transmembrane</keyword>
<dbReference type="InterPro" id="IPR025857">
    <property type="entry name" value="MacB_PCD"/>
</dbReference>
<dbReference type="InterPro" id="IPR003838">
    <property type="entry name" value="ABC3_permease_C"/>
</dbReference>
<name>A0A2S2KSM3_9ARCH</name>
<protein>
    <submittedName>
        <fullName evidence="10">ABC transporter permease</fullName>
    </submittedName>
</protein>
<dbReference type="EMBL" id="BGKI01000007">
    <property type="protein sequence ID" value="GBH34624.1"/>
    <property type="molecule type" value="Genomic_DNA"/>
</dbReference>
<dbReference type="Proteomes" id="UP000245829">
    <property type="component" value="Unassembled WGS sequence"/>
</dbReference>
<dbReference type="PANTHER" id="PTHR30572:SF4">
    <property type="entry name" value="ABC TRANSPORTER PERMEASE YTRF"/>
    <property type="match status" value="1"/>
</dbReference>
<dbReference type="RefSeq" id="WP_109877222.1">
    <property type="nucleotide sequence ID" value="NZ_AP026695.1"/>
</dbReference>
<dbReference type="Pfam" id="PF12704">
    <property type="entry name" value="MacB_PCD"/>
    <property type="match status" value="1"/>
</dbReference>
<keyword evidence="11" id="KW-1185">Reference proteome</keyword>
<keyword evidence="4 7" id="KW-1133">Transmembrane helix</keyword>
<dbReference type="PANTHER" id="PTHR30572">
    <property type="entry name" value="MEMBRANE COMPONENT OF TRANSPORTER-RELATED"/>
    <property type="match status" value="1"/>
</dbReference>
<dbReference type="Pfam" id="PF02687">
    <property type="entry name" value="FtsX"/>
    <property type="match status" value="1"/>
</dbReference>
<proteinExistence type="inferred from homology"/>
<feature type="transmembrane region" description="Helical" evidence="7">
    <location>
        <begin position="277"/>
        <end position="302"/>
    </location>
</feature>
<comment type="caution">
    <text evidence="10">The sequence shown here is derived from an EMBL/GenBank/DDBJ whole genome shotgun (WGS) entry which is preliminary data.</text>
</comment>
<evidence type="ECO:0000259" key="8">
    <source>
        <dbReference type="Pfam" id="PF02687"/>
    </source>
</evidence>
<evidence type="ECO:0000256" key="3">
    <source>
        <dbReference type="ARBA" id="ARBA00022692"/>
    </source>
</evidence>
<evidence type="ECO:0000256" key="4">
    <source>
        <dbReference type="ARBA" id="ARBA00022989"/>
    </source>
</evidence>
<accession>A0A2S2KSM3</accession>
<dbReference type="GeneID" id="76209080"/>
<organism evidence="10 11">
    <name type="scientific">Nitrosopumilus zosterae</name>
    <dbReference type="NCBI Taxonomy" id="718286"/>
    <lineage>
        <taxon>Archaea</taxon>
        <taxon>Nitrososphaerota</taxon>
        <taxon>Nitrososphaeria</taxon>
        <taxon>Nitrosopumilales</taxon>
        <taxon>Nitrosopumilaceae</taxon>
        <taxon>Nitrosopumilus</taxon>
    </lineage>
</organism>
<feature type="domain" description="ABC3 transporter permease C-terminal" evidence="8">
    <location>
        <begin position="282"/>
        <end position="403"/>
    </location>
</feature>
<evidence type="ECO:0000256" key="2">
    <source>
        <dbReference type="ARBA" id="ARBA00022475"/>
    </source>
</evidence>
<dbReference type="OrthoDB" id="11469at2157"/>
<comment type="similarity">
    <text evidence="6">Belongs to the ABC-4 integral membrane protein family.</text>
</comment>
<feature type="transmembrane region" description="Helical" evidence="7">
    <location>
        <begin position="322"/>
        <end position="347"/>
    </location>
</feature>
<evidence type="ECO:0000256" key="5">
    <source>
        <dbReference type="ARBA" id="ARBA00023136"/>
    </source>
</evidence>
<comment type="subcellular location">
    <subcellularLocation>
        <location evidence="1">Cell membrane</location>
        <topology evidence="1">Multi-pass membrane protein</topology>
    </subcellularLocation>
</comment>
<evidence type="ECO:0000256" key="6">
    <source>
        <dbReference type="ARBA" id="ARBA00038076"/>
    </source>
</evidence>
<keyword evidence="5 7" id="KW-0472">Membrane</keyword>
<dbReference type="InterPro" id="IPR050250">
    <property type="entry name" value="Macrolide_Exporter_MacB"/>
</dbReference>
<evidence type="ECO:0000256" key="1">
    <source>
        <dbReference type="ARBA" id="ARBA00004651"/>
    </source>
</evidence>
<gene>
    <name evidence="10" type="ORF">NZNM25_14150</name>
</gene>
<reference evidence="10 11" key="1">
    <citation type="submission" date="2018-05" db="EMBL/GenBank/DDBJ databases">
        <title>genome sequencing of Nitrosopumilus sp. NM25.</title>
        <authorList>
            <person name="Mori K."/>
            <person name="Nakagawa T."/>
        </authorList>
    </citation>
    <scope>NUCLEOTIDE SEQUENCE [LARGE SCALE GENOMIC DNA]</scope>
    <source>
        <strain evidence="10 11">NM25</strain>
    </source>
</reference>
<keyword evidence="2" id="KW-1003">Cell membrane</keyword>
<evidence type="ECO:0000259" key="9">
    <source>
        <dbReference type="Pfam" id="PF12704"/>
    </source>
</evidence>
<evidence type="ECO:0000256" key="7">
    <source>
        <dbReference type="SAM" id="Phobius"/>
    </source>
</evidence>
<dbReference type="GO" id="GO:0022857">
    <property type="term" value="F:transmembrane transporter activity"/>
    <property type="evidence" value="ECO:0007669"/>
    <property type="project" value="TreeGrafter"/>
</dbReference>
<feature type="transmembrane region" description="Helical" evidence="7">
    <location>
        <begin position="21"/>
        <end position="41"/>
    </location>
</feature>
<sequence>MNPKEILLLSFSALNERKIRTLLTVLMVVVGSSLMIVLNGLSAGQTQFIEDQLNQLADNVLTVTPGQRSFRSVDTTPSIVFNSAVVNKINSLSSVVDVIPRYSGTVDLNSQARVLRTSVLAMNPDDVYVSVPGLEMEAGSVIKRNDPSAILVGQSVAYPDGASFPIVTLGQSLKLTFRYVDTEGEQQEDSRTFVVSGILKESGDRTLDRSVIINENVGNTFLKKSGKFDSLLVSLQSSELISQTEEDLKELFGTSIGISSLQSRLQFRQQFTEGNNAFIQSIGVIALVVGAVGIITTLYTSVTERIKEIGTMKAIGAQNRSILLLFLMEALLIGLLGGTAGILVGMMSGHALSSILSPPGFGNTSNIVPIFHFVDTLYVWLLSVILSISAGILPAWKASTLSPLVALRRE</sequence>
<feature type="transmembrane region" description="Helical" evidence="7">
    <location>
        <begin position="367"/>
        <end position="393"/>
    </location>
</feature>
<dbReference type="GO" id="GO:0005886">
    <property type="term" value="C:plasma membrane"/>
    <property type="evidence" value="ECO:0007669"/>
    <property type="project" value="UniProtKB-SubCell"/>
</dbReference>
<evidence type="ECO:0000313" key="11">
    <source>
        <dbReference type="Proteomes" id="UP000245829"/>
    </source>
</evidence>
<feature type="domain" description="MacB-like periplasmic core" evidence="9">
    <location>
        <begin position="21"/>
        <end position="250"/>
    </location>
</feature>